<sequence length="79" mass="9158">MFWLGKPRSKFGRWVDKVGLTQEEIARKANVGRTTVSNMCKDPNYRPRISTWVKVEKALKALGHQVKRDDFLVIKKSVL</sequence>
<comment type="caution">
    <text evidence="2">The sequence shown here is derived from an EMBL/GenBank/DDBJ whole genome shotgun (WGS) entry which is preliminary data.</text>
</comment>
<evidence type="ECO:0000259" key="1">
    <source>
        <dbReference type="PROSITE" id="PS50943"/>
    </source>
</evidence>
<evidence type="ECO:0000313" key="2">
    <source>
        <dbReference type="EMBL" id="KFZ32170.1"/>
    </source>
</evidence>
<dbReference type="GO" id="GO:0003677">
    <property type="term" value="F:DNA binding"/>
    <property type="evidence" value="ECO:0007669"/>
    <property type="project" value="InterPro"/>
</dbReference>
<dbReference type="CDD" id="cd00093">
    <property type="entry name" value="HTH_XRE"/>
    <property type="match status" value="1"/>
</dbReference>
<dbReference type="SUPFAM" id="SSF47413">
    <property type="entry name" value="lambda repressor-like DNA-binding domains"/>
    <property type="match status" value="1"/>
</dbReference>
<organism evidence="2">
    <name type="scientific">Anoxybacillus flavithermus</name>
    <dbReference type="NCBI Taxonomy" id="33934"/>
    <lineage>
        <taxon>Bacteria</taxon>
        <taxon>Bacillati</taxon>
        <taxon>Bacillota</taxon>
        <taxon>Bacilli</taxon>
        <taxon>Bacillales</taxon>
        <taxon>Anoxybacillaceae</taxon>
        <taxon>Anoxybacillus</taxon>
    </lineage>
</organism>
<dbReference type="InterPro" id="IPR010982">
    <property type="entry name" value="Lambda_DNA-bd_dom_sf"/>
</dbReference>
<name>A0A094IWV8_9BACL</name>
<dbReference type="Gene3D" id="1.10.260.40">
    <property type="entry name" value="lambda repressor-like DNA-binding domains"/>
    <property type="match status" value="1"/>
</dbReference>
<dbReference type="Pfam" id="PF01381">
    <property type="entry name" value="HTH_3"/>
    <property type="match status" value="1"/>
</dbReference>
<feature type="domain" description="HTH cro/C1-type" evidence="1">
    <location>
        <begin position="19"/>
        <end position="71"/>
    </location>
</feature>
<protein>
    <submittedName>
        <fullName evidence="2">XRE family transcriptional regulator</fullName>
    </submittedName>
</protein>
<dbReference type="InterPro" id="IPR001387">
    <property type="entry name" value="Cro/C1-type_HTH"/>
</dbReference>
<proteinExistence type="predicted"/>
<reference evidence="2" key="1">
    <citation type="submission" date="2014-08" db="EMBL/GenBank/DDBJ databases">
        <title>Fullgenome sequencing of Anoxybacillus sp.25 isolate from Garga hot-spring Russia.</title>
        <authorList>
            <person name="Rozanov A.S."/>
            <person name="Kotenko A.V."/>
            <person name="Malup T.K."/>
            <person name="Peltek S.E."/>
        </authorList>
    </citation>
    <scope>NUCLEOTIDE SEQUENCE [LARGE SCALE GENOMIC DNA]</scope>
    <source>
        <strain evidence="2">25</strain>
    </source>
</reference>
<accession>A0A094IWV8</accession>
<dbReference type="AlphaFoldDB" id="A0A094IWV8"/>
<dbReference type="EMBL" id="JPZO01000162">
    <property type="protein sequence ID" value="KFZ32170.1"/>
    <property type="molecule type" value="Genomic_DNA"/>
</dbReference>
<dbReference type="PROSITE" id="PS50943">
    <property type="entry name" value="HTH_CROC1"/>
    <property type="match status" value="1"/>
</dbReference>
<gene>
    <name evidence="2" type="ORF">JS44_15885</name>
</gene>